<evidence type="ECO:0000256" key="2">
    <source>
        <dbReference type="SAM" id="SignalP"/>
    </source>
</evidence>
<evidence type="ECO:0000313" key="5">
    <source>
        <dbReference type="Proteomes" id="UP001055115"/>
    </source>
</evidence>
<name>A0AA37LGZ5_9PEZI</name>
<evidence type="ECO:0000259" key="3">
    <source>
        <dbReference type="Pfam" id="PF14479"/>
    </source>
</evidence>
<comment type="caution">
    <text evidence="4">The sequence shown here is derived from an EMBL/GenBank/DDBJ whole genome shotgun (WGS) entry which is preliminary data.</text>
</comment>
<dbReference type="Pfam" id="PF14479">
    <property type="entry name" value="HeLo"/>
    <property type="match status" value="1"/>
</dbReference>
<dbReference type="InterPro" id="IPR038305">
    <property type="entry name" value="HeLo_sf"/>
</dbReference>
<evidence type="ECO:0000256" key="1">
    <source>
        <dbReference type="SAM" id="MobiDB-lite"/>
    </source>
</evidence>
<feature type="domain" description="Prion-inhibition and propagation HeLo" evidence="3">
    <location>
        <begin position="5"/>
        <end position="98"/>
    </location>
</feature>
<dbReference type="EMBL" id="BQXU01000015">
    <property type="protein sequence ID" value="GKT46154.1"/>
    <property type="molecule type" value="Genomic_DNA"/>
</dbReference>
<sequence length="198" mass="21607">MEPVGLAVGVLGLAGLFSSCLEAVEKFDSYKNFGRDSRSLATQFDADKHRFEQWGRAVGFEKGKLADHHHPALDDGQKMAIVHKLLASIQDFCSGADDSFSPQSTLADDNYLKDGLLYARQVQPRHGAPVDSKWRRAAWALTGKTKRTGHVQTFAILVQYLYIVVPPDDPKSSLPGHGAHSYGPAPLHGSDQNPLITA</sequence>
<keyword evidence="2" id="KW-0732">Signal</keyword>
<dbReference type="Gene3D" id="1.20.120.1020">
    <property type="entry name" value="Prion-inhibition and propagation, HeLo domain"/>
    <property type="match status" value="1"/>
</dbReference>
<feature type="signal peptide" evidence="2">
    <location>
        <begin position="1"/>
        <end position="23"/>
    </location>
</feature>
<feature type="chain" id="PRO_5041326975" evidence="2">
    <location>
        <begin position="24"/>
        <end position="198"/>
    </location>
</feature>
<proteinExistence type="predicted"/>
<organism evidence="4 5">
    <name type="scientific">Colletotrichum spaethianum</name>
    <dbReference type="NCBI Taxonomy" id="700344"/>
    <lineage>
        <taxon>Eukaryota</taxon>
        <taxon>Fungi</taxon>
        <taxon>Dikarya</taxon>
        <taxon>Ascomycota</taxon>
        <taxon>Pezizomycotina</taxon>
        <taxon>Sordariomycetes</taxon>
        <taxon>Hypocreomycetidae</taxon>
        <taxon>Glomerellales</taxon>
        <taxon>Glomerellaceae</taxon>
        <taxon>Colletotrichum</taxon>
        <taxon>Colletotrichum spaethianum species complex</taxon>
    </lineage>
</organism>
<protein>
    <submittedName>
        <fullName evidence="4">Heterokaryon incompatibility protein S</fullName>
    </submittedName>
</protein>
<dbReference type="GeneID" id="73327137"/>
<reference evidence="4 5" key="1">
    <citation type="submission" date="2022-03" db="EMBL/GenBank/DDBJ databases">
        <title>Genome data of Colletotrichum spp.</title>
        <authorList>
            <person name="Utami Y.D."/>
            <person name="Hiruma K."/>
        </authorList>
    </citation>
    <scope>NUCLEOTIDE SEQUENCE [LARGE SCALE GENOMIC DNA]</scope>
    <source>
        <strain evidence="4 5">MAFF 239500</strain>
    </source>
</reference>
<dbReference type="RefSeq" id="XP_049128504.1">
    <property type="nucleotide sequence ID" value="XM_049272547.1"/>
</dbReference>
<gene>
    <name evidence="4" type="ORF">ColSpa_06335</name>
</gene>
<keyword evidence="5" id="KW-1185">Reference proteome</keyword>
<accession>A0AA37LGZ5</accession>
<dbReference type="InterPro" id="IPR029498">
    <property type="entry name" value="HeLo_dom"/>
</dbReference>
<dbReference type="Proteomes" id="UP001055115">
    <property type="component" value="Unassembled WGS sequence"/>
</dbReference>
<feature type="region of interest" description="Disordered" evidence="1">
    <location>
        <begin position="173"/>
        <end position="198"/>
    </location>
</feature>
<evidence type="ECO:0000313" key="4">
    <source>
        <dbReference type="EMBL" id="GKT46154.1"/>
    </source>
</evidence>
<dbReference type="AlphaFoldDB" id="A0AA37LGZ5"/>